<accession>A0A6J5LTL4</accession>
<gene>
    <name evidence="1" type="ORF">UFOVP299_54</name>
</gene>
<evidence type="ECO:0000313" key="1">
    <source>
        <dbReference type="EMBL" id="CAB4136346.1"/>
    </source>
</evidence>
<proteinExistence type="predicted"/>
<organism evidence="1">
    <name type="scientific">uncultured Caudovirales phage</name>
    <dbReference type="NCBI Taxonomy" id="2100421"/>
    <lineage>
        <taxon>Viruses</taxon>
        <taxon>Duplodnaviria</taxon>
        <taxon>Heunggongvirae</taxon>
        <taxon>Uroviricota</taxon>
        <taxon>Caudoviricetes</taxon>
        <taxon>Peduoviridae</taxon>
        <taxon>Maltschvirus</taxon>
        <taxon>Maltschvirus maltsch</taxon>
    </lineage>
</organism>
<reference evidence="1" key="1">
    <citation type="submission" date="2020-04" db="EMBL/GenBank/DDBJ databases">
        <authorList>
            <person name="Chiriac C."/>
            <person name="Salcher M."/>
            <person name="Ghai R."/>
            <person name="Kavagutti S V."/>
        </authorList>
    </citation>
    <scope>NUCLEOTIDE SEQUENCE</scope>
</reference>
<name>A0A6J5LTL4_9CAUD</name>
<evidence type="ECO:0008006" key="2">
    <source>
        <dbReference type="Google" id="ProtNLM"/>
    </source>
</evidence>
<dbReference type="EMBL" id="LR796313">
    <property type="protein sequence ID" value="CAB4136346.1"/>
    <property type="molecule type" value="Genomic_DNA"/>
</dbReference>
<protein>
    <recommendedName>
        <fullName evidence="2">Archaeophage PsiM2, terminase large subunit</fullName>
    </recommendedName>
</protein>
<sequence length="486" mass="55285">MNDVVAIEQLRVVQAKLMSSCMTFTKYFFKKRYGRSFVVNSHHEIICDALDKVIRGDIKKLCISIAPRYGKTELAVKNFIALGLAHNPSSKFIHLSYSQSLAFDNSESARDFVGSEDFNTIFPYVEISKTSASKNKWHTTRGGGVYATATGGQITGFGAGEVDREIFENLPEQTKVFAGAIIIDDALKPDDALSDLKRQRVNERFETTIRSRTNSRETPIIVIGQRLHSNDLIGYLKETEEEEWTFIDIPCITVDEYGNEHALWEFKQTLAELNQIRQIDENIFETQYQQNPQDLVGKLLPLQSLQFYNFDNIPISSIVFKFAVGDPANTGGDYYSIPFMHVAIIEGKLLCFVKGIVHSKEGIEIINEKLIDKSREHFIEEVFLEVNGIGAAAFMLLKRDMSNNTKVKPFTVTMPKEARILSNSEFIKKHFIFDENYQRDVEYSRFINHVTSYEREGQNTHKKDAIDSLASAANILKIKYKGLLYG</sequence>